<protein>
    <recommendedName>
        <fullName evidence="3">Squalene cyclase C-terminal domain-containing protein</fullName>
    </recommendedName>
</protein>
<dbReference type="Pfam" id="PF13243">
    <property type="entry name" value="SQHop_cyclase_C"/>
    <property type="match status" value="1"/>
</dbReference>
<comment type="similarity">
    <text evidence="1">Belongs to the terpene cyclase/mutase family.</text>
</comment>
<keyword evidence="5" id="KW-1185">Reference proteome</keyword>
<sequence length="261" mass="29134">MAMQRCDPAAFAEQIARGREWVVGMQSGNGGWGAFDAENRHAYMNDIPFADHGAMLDQPTADVTARCLSMLAQLGESESETVRRAYRFLLKEKEKDGSWFGRWGVNYIFGTWGVLSALNAVGLAHGDARIQRAVKWLLSIQNGDGGWGEDPSSYRLDYTSWEPAPSTASQTAWALLGLMAAGEVRHAGVVKGVAYLQRTQEDHGLWEEEHYTGTGFPRVMYSLYHGYSKYFPLMALARFGRISANLKEEEEQNKKSGHKIM</sequence>
<dbReference type="PANTHER" id="PTHR11764:SF20">
    <property type="entry name" value="LANOSTEROL SYNTHASE"/>
    <property type="match status" value="1"/>
</dbReference>
<dbReference type="PANTHER" id="PTHR11764">
    <property type="entry name" value="TERPENE CYCLASE/MUTASE FAMILY MEMBER"/>
    <property type="match status" value="1"/>
</dbReference>
<evidence type="ECO:0000256" key="2">
    <source>
        <dbReference type="ARBA" id="ARBA00022737"/>
    </source>
</evidence>
<dbReference type="GO" id="GO:0016104">
    <property type="term" value="P:triterpenoid biosynthetic process"/>
    <property type="evidence" value="ECO:0007669"/>
    <property type="project" value="InterPro"/>
</dbReference>
<dbReference type="InterPro" id="IPR018333">
    <property type="entry name" value="Squalene_cyclase"/>
</dbReference>
<dbReference type="CDD" id="cd02889">
    <property type="entry name" value="SQCY"/>
    <property type="match status" value="1"/>
</dbReference>
<reference evidence="4" key="1">
    <citation type="submission" date="2021-12" db="EMBL/GenBank/DDBJ databases">
        <authorList>
            <person name="King R."/>
        </authorList>
    </citation>
    <scope>NUCLEOTIDE SEQUENCE</scope>
</reference>
<evidence type="ECO:0000259" key="3">
    <source>
        <dbReference type="Pfam" id="PF13243"/>
    </source>
</evidence>
<name>A0A9P0AIY9_BEMTA</name>
<organism evidence="4 5">
    <name type="scientific">Bemisia tabaci</name>
    <name type="common">Sweetpotato whitefly</name>
    <name type="synonym">Aleurodes tabaci</name>
    <dbReference type="NCBI Taxonomy" id="7038"/>
    <lineage>
        <taxon>Eukaryota</taxon>
        <taxon>Metazoa</taxon>
        <taxon>Ecdysozoa</taxon>
        <taxon>Arthropoda</taxon>
        <taxon>Hexapoda</taxon>
        <taxon>Insecta</taxon>
        <taxon>Pterygota</taxon>
        <taxon>Neoptera</taxon>
        <taxon>Paraneoptera</taxon>
        <taxon>Hemiptera</taxon>
        <taxon>Sternorrhyncha</taxon>
        <taxon>Aleyrodoidea</taxon>
        <taxon>Aleyrodidae</taxon>
        <taxon>Aleyrodinae</taxon>
        <taxon>Bemisia</taxon>
    </lineage>
</organism>
<evidence type="ECO:0000256" key="1">
    <source>
        <dbReference type="ARBA" id="ARBA00009755"/>
    </source>
</evidence>
<dbReference type="Proteomes" id="UP001152759">
    <property type="component" value="Chromosome 7"/>
</dbReference>
<accession>A0A9P0AIY9</accession>
<evidence type="ECO:0000313" key="4">
    <source>
        <dbReference type="EMBL" id="CAH0392769.1"/>
    </source>
</evidence>
<gene>
    <name evidence="4" type="ORF">BEMITA_LOCUS11242</name>
</gene>
<dbReference type="SUPFAM" id="SSF48239">
    <property type="entry name" value="Terpenoid cyclases/Protein prenyltransferases"/>
    <property type="match status" value="1"/>
</dbReference>
<keyword evidence="2" id="KW-0677">Repeat</keyword>
<feature type="domain" description="Squalene cyclase C-terminal" evidence="3">
    <location>
        <begin position="10"/>
        <end position="239"/>
    </location>
</feature>
<dbReference type="InterPro" id="IPR008930">
    <property type="entry name" value="Terpenoid_cyclase/PrenylTrfase"/>
</dbReference>
<dbReference type="GO" id="GO:0016866">
    <property type="term" value="F:intramolecular transferase activity"/>
    <property type="evidence" value="ECO:0007669"/>
    <property type="project" value="InterPro"/>
</dbReference>
<dbReference type="Gene3D" id="1.50.10.20">
    <property type="match status" value="1"/>
</dbReference>
<dbReference type="AlphaFoldDB" id="A0A9P0AIY9"/>
<proteinExistence type="inferred from homology"/>
<dbReference type="InterPro" id="IPR032696">
    <property type="entry name" value="SQ_cyclase_C"/>
</dbReference>
<dbReference type="GO" id="GO:0005811">
    <property type="term" value="C:lipid droplet"/>
    <property type="evidence" value="ECO:0007669"/>
    <property type="project" value="InterPro"/>
</dbReference>
<evidence type="ECO:0000313" key="5">
    <source>
        <dbReference type="Proteomes" id="UP001152759"/>
    </source>
</evidence>
<dbReference type="EMBL" id="OU963868">
    <property type="protein sequence ID" value="CAH0392769.1"/>
    <property type="molecule type" value="Genomic_DNA"/>
</dbReference>